<keyword evidence="3" id="KW-1185">Reference proteome</keyword>
<accession>A0AAD9PF04</accession>
<evidence type="ECO:0000313" key="3">
    <source>
        <dbReference type="Proteomes" id="UP001209878"/>
    </source>
</evidence>
<evidence type="ECO:0000256" key="1">
    <source>
        <dbReference type="SAM" id="MobiDB-lite"/>
    </source>
</evidence>
<feature type="compositionally biased region" description="Polar residues" evidence="1">
    <location>
        <begin position="609"/>
        <end position="622"/>
    </location>
</feature>
<feature type="compositionally biased region" description="Low complexity" evidence="1">
    <location>
        <begin position="623"/>
        <end position="633"/>
    </location>
</feature>
<name>A0AAD9PF04_RIDPI</name>
<dbReference type="AlphaFoldDB" id="A0AAD9PF04"/>
<sequence length="653" mass="67997">MVACLQEQLKQQQLKRGQQVAGQQVVAGLATVQKSITAPLVTNVAQVQAAQAARLQVPKQTVKPSTLQRHPSDVTAVLLKRKQLQQQAQKTPGGATLQTTPQIHHVSLAQLTSGQLTRLCILQLTTAQIFAGTQQLTGHSGATTQAVPTLVKTMAAGQQGGTTVPIPMSAVSLGISVSVPQQKAIAGKATMTQQHQQQIRHIQLLQQRKPTAIQLEQQKVATLTGHVQKVATPGGSGPLIIQQQQQQTQQTLQKAMVQQIQDLLKQQHRQQGGATIQQVIAATPQQQSSGATVIGTQIMSSQVAAAKASLPVATASSVLSQQVNTARSVTPIMVTAVPSGGNSLATVITTQAMMAGTVNITLAAPSSGSGGDTATLLKEVQQEVLVSPQKGLTTVVGGVAKTLHAVPQQQAVTVRHISGASLTQGPVAATAQALTPQHTIIKQQALAGKQSTIVGGQQVALRQAVGVQPSQQQLAAAIVRQHGISVQQPQTVTVHQSPGGATTRPVSIAVQQGLRPGVTVRQAVAAPSVVSVQQSAVRPAGTATVQHVQTVRPPHTVTIQKSQTAAMQQVLQEVQQQAQAQAQQRHQVSSASVTSVSSATATVVTQSTLPQSPTVVTVSQSPTESTADNATATTTAQQLGNKSYAMRLRNQRS</sequence>
<comment type="caution">
    <text evidence="2">The sequence shown here is derived from an EMBL/GenBank/DDBJ whole genome shotgun (WGS) entry which is preliminary data.</text>
</comment>
<proteinExistence type="predicted"/>
<gene>
    <name evidence="2" type="ORF">NP493_12g07003</name>
</gene>
<organism evidence="2 3">
    <name type="scientific">Ridgeia piscesae</name>
    <name type="common">Tubeworm</name>
    <dbReference type="NCBI Taxonomy" id="27915"/>
    <lineage>
        <taxon>Eukaryota</taxon>
        <taxon>Metazoa</taxon>
        <taxon>Spiralia</taxon>
        <taxon>Lophotrochozoa</taxon>
        <taxon>Annelida</taxon>
        <taxon>Polychaeta</taxon>
        <taxon>Sedentaria</taxon>
        <taxon>Canalipalpata</taxon>
        <taxon>Sabellida</taxon>
        <taxon>Siboglinidae</taxon>
        <taxon>Ridgeia</taxon>
    </lineage>
</organism>
<feature type="region of interest" description="Disordered" evidence="1">
    <location>
        <begin position="604"/>
        <end position="633"/>
    </location>
</feature>
<dbReference type="EMBL" id="JAODUO010000012">
    <property type="protein sequence ID" value="KAK2193489.1"/>
    <property type="molecule type" value="Genomic_DNA"/>
</dbReference>
<reference evidence="2" key="1">
    <citation type="journal article" date="2023" name="Mol. Biol. Evol.">
        <title>Third-Generation Sequencing Reveals the Adaptive Role of the Epigenome in Three Deep-Sea Polychaetes.</title>
        <authorList>
            <person name="Perez M."/>
            <person name="Aroh O."/>
            <person name="Sun Y."/>
            <person name="Lan Y."/>
            <person name="Juniper S.K."/>
            <person name="Young C.R."/>
            <person name="Angers B."/>
            <person name="Qian P.Y."/>
        </authorList>
    </citation>
    <scope>NUCLEOTIDE SEQUENCE</scope>
    <source>
        <strain evidence="2">R07B-5</strain>
    </source>
</reference>
<protein>
    <submittedName>
        <fullName evidence="2">Uncharacterized protein</fullName>
    </submittedName>
</protein>
<evidence type="ECO:0000313" key="2">
    <source>
        <dbReference type="EMBL" id="KAK2193489.1"/>
    </source>
</evidence>
<dbReference type="Proteomes" id="UP001209878">
    <property type="component" value="Unassembled WGS sequence"/>
</dbReference>